<reference evidence="2" key="2">
    <citation type="journal article" date="2021" name="PeerJ">
        <title>Extensive microbial diversity within the chicken gut microbiome revealed by metagenomics and culture.</title>
        <authorList>
            <person name="Gilroy R."/>
            <person name="Ravi A."/>
            <person name="Getino M."/>
            <person name="Pursley I."/>
            <person name="Horton D.L."/>
            <person name="Alikhan N.F."/>
            <person name="Baker D."/>
            <person name="Gharbi K."/>
            <person name="Hall N."/>
            <person name="Watson M."/>
            <person name="Adriaenssens E.M."/>
            <person name="Foster-Nyarko E."/>
            <person name="Jarju S."/>
            <person name="Secka A."/>
            <person name="Antonio M."/>
            <person name="Oren A."/>
            <person name="Chaudhuri R.R."/>
            <person name="La Ragione R."/>
            <person name="Hildebrand F."/>
            <person name="Pallen M.J."/>
        </authorList>
    </citation>
    <scope>NUCLEOTIDE SEQUENCE</scope>
    <source>
        <strain evidence="2">15467</strain>
    </source>
</reference>
<name>A0A9D9DNV4_9BACT</name>
<evidence type="ECO:0000259" key="1">
    <source>
        <dbReference type="PROSITE" id="PS51186"/>
    </source>
</evidence>
<protein>
    <submittedName>
        <fullName evidence="2">GNAT family N-acetyltransferase</fullName>
    </submittedName>
</protein>
<accession>A0A9D9DNV4</accession>
<dbReference type="SUPFAM" id="SSF55729">
    <property type="entry name" value="Acyl-CoA N-acyltransferases (Nat)"/>
    <property type="match status" value="1"/>
</dbReference>
<dbReference type="CDD" id="cd04301">
    <property type="entry name" value="NAT_SF"/>
    <property type="match status" value="1"/>
</dbReference>
<dbReference type="EMBL" id="JADINB010000136">
    <property type="protein sequence ID" value="MBO8429505.1"/>
    <property type="molecule type" value="Genomic_DNA"/>
</dbReference>
<gene>
    <name evidence="2" type="ORF">IAC68_06205</name>
</gene>
<reference evidence="2" key="1">
    <citation type="submission" date="2020-10" db="EMBL/GenBank/DDBJ databases">
        <authorList>
            <person name="Gilroy R."/>
        </authorList>
    </citation>
    <scope>NUCLEOTIDE SEQUENCE</scope>
    <source>
        <strain evidence="2">15467</strain>
    </source>
</reference>
<dbReference type="Proteomes" id="UP000823635">
    <property type="component" value="Unassembled WGS sequence"/>
</dbReference>
<dbReference type="Gene3D" id="3.40.630.30">
    <property type="match status" value="1"/>
</dbReference>
<dbReference type="PROSITE" id="PS51186">
    <property type="entry name" value="GNAT"/>
    <property type="match status" value="1"/>
</dbReference>
<evidence type="ECO:0000313" key="2">
    <source>
        <dbReference type="EMBL" id="MBO8429505.1"/>
    </source>
</evidence>
<evidence type="ECO:0000313" key="3">
    <source>
        <dbReference type="Proteomes" id="UP000823635"/>
    </source>
</evidence>
<dbReference type="AlphaFoldDB" id="A0A9D9DNV4"/>
<dbReference type="InterPro" id="IPR016181">
    <property type="entry name" value="Acyl_CoA_acyltransferase"/>
</dbReference>
<dbReference type="GO" id="GO:0016747">
    <property type="term" value="F:acyltransferase activity, transferring groups other than amino-acyl groups"/>
    <property type="evidence" value="ECO:0007669"/>
    <property type="project" value="InterPro"/>
</dbReference>
<feature type="domain" description="N-acetyltransferase" evidence="1">
    <location>
        <begin position="6"/>
        <end position="153"/>
    </location>
</feature>
<dbReference type="InterPro" id="IPR000182">
    <property type="entry name" value="GNAT_dom"/>
</dbReference>
<proteinExistence type="predicted"/>
<organism evidence="2 3">
    <name type="scientific">Candidatus Egerieousia excrementavium</name>
    <dbReference type="NCBI Taxonomy" id="2840778"/>
    <lineage>
        <taxon>Bacteria</taxon>
        <taxon>Pseudomonadati</taxon>
        <taxon>Bacteroidota</taxon>
        <taxon>Bacteroidia</taxon>
        <taxon>Bacteroidales</taxon>
        <taxon>Candidatus Egerieousia</taxon>
    </lineage>
</organism>
<comment type="caution">
    <text evidence="2">The sequence shown here is derived from an EMBL/GenBank/DDBJ whole genome shotgun (WGS) entry which is preliminary data.</text>
</comment>
<dbReference type="Pfam" id="PF00583">
    <property type="entry name" value="Acetyltransf_1"/>
    <property type="match status" value="1"/>
</dbReference>
<sequence>MNNGNDYIGMADKEDKEAIYQIWRDIFISDRLYLSIIFNDLYPHLTPFVYKCKNEVMSTAFALPVSIGRIKGEYIYGVATKEKARGAGLASALMNHIATHFTTLGESFLIVRPAEEHLFGYYMKQGFTLPLNREERRICLENTGEVSLARTRRFSQLSPSFLYKRRAATESLIYLWPKEICKTIINLTLLDRGCTCRFRYRNNDEYIIARADYNTPDCVIIEETSLFLERNCNLSDKIISNILREAALSVNERAEQIVIYTPATSHAEACFALAKPLTSSTQIIKKLKAGFFNFTME</sequence>